<comment type="caution">
    <text evidence="2">The sequence shown here is derived from an EMBL/GenBank/DDBJ whole genome shotgun (WGS) entry which is preliminary data.</text>
</comment>
<sequence length="866" mass="93312">MKLKLIILMLVMNLLVSLVSGFTREEICANALVFNDFENLTSNEGLGTQGTIVGDPVLSGSGGQGNSAFGTFDGVGDAVTYVDAAVFTDIWNISYLIWVKQGAVNDVKGLVSAGNPGVSSESVINSDDRVGQKNYHMDDSAGGGLAKITTPNAPLITNTWFVAGGNVNVSSISSGANTNGLFINKTQVASGTDIGYDKSGTAIYLGDVTSSPASFTGDIGQSLIVNLSLASSDFEDFFDVTVDGTSYCPIAPPSDTFSITVIDFHNDSSINSFTVILTNATDTLTNSTTTGDINFENLTQGIYDITIQSSESGGYFDRIFENFNVSNNIEAKIWQAIVYINASDIVDGIKIDDFWVRVDSQLNNSNSTGFATLRLNAKSHNIIGNATGFFETTQNLSLAPLETKFFELQFGRNLLSINATDIFSNQKINSFTVNVVGINVTYDRTLSTTTGQINFSIFNGNFTAFFSSDTHATTSLNVTVDDTIENLTFQPFPINSIFIKIFREGTTELIDLQEVTADFDSDDQVLNLSTNNGTILAESLFPGGYTITIGSNGFNTRDYILTLLPSSNVELNAFLVNATTTAEITFTIKDASTLANLDNVLVSVSDKINLTHVIIAQRTTDISGQVIFNLDQTKKYRFTLTRTDFETKIFDLTPSSTTYTINIDPSILIDYTTIFNNIDFLTLPVNSFITELGIINFTIITASVEGSVINFFGVNTTFESSEIKTNVSGSAGGGTATIEVNLTQAFTAIEITFFIDVDGRSPFIIDRQFYITNVTAGNNTLAAVMDLLDDEIPIIYLTIIGTFIVLLIVATAASLGLRDRRLNVVAGGTMGMLSIPGLQMFNPLISVPIIIILIAAYFIGGSRADD</sequence>
<keyword evidence="1" id="KW-1133">Transmembrane helix</keyword>
<name>A0A0F9RG16_9ZZZZ</name>
<proteinExistence type="predicted"/>
<feature type="transmembrane region" description="Helical" evidence="1">
    <location>
        <begin position="794"/>
        <end position="817"/>
    </location>
</feature>
<organism evidence="2">
    <name type="scientific">marine sediment metagenome</name>
    <dbReference type="NCBI Taxonomy" id="412755"/>
    <lineage>
        <taxon>unclassified sequences</taxon>
        <taxon>metagenomes</taxon>
        <taxon>ecological metagenomes</taxon>
    </lineage>
</organism>
<protein>
    <submittedName>
        <fullName evidence="2">Uncharacterized protein</fullName>
    </submittedName>
</protein>
<evidence type="ECO:0000256" key="1">
    <source>
        <dbReference type="SAM" id="Phobius"/>
    </source>
</evidence>
<feature type="transmembrane region" description="Helical" evidence="1">
    <location>
        <begin position="838"/>
        <end position="859"/>
    </location>
</feature>
<reference evidence="2" key="1">
    <citation type="journal article" date="2015" name="Nature">
        <title>Complex archaea that bridge the gap between prokaryotes and eukaryotes.</title>
        <authorList>
            <person name="Spang A."/>
            <person name="Saw J.H."/>
            <person name="Jorgensen S.L."/>
            <person name="Zaremba-Niedzwiedzka K."/>
            <person name="Martijn J."/>
            <person name="Lind A.E."/>
            <person name="van Eijk R."/>
            <person name="Schleper C."/>
            <person name="Guy L."/>
            <person name="Ettema T.J."/>
        </authorList>
    </citation>
    <scope>NUCLEOTIDE SEQUENCE</scope>
</reference>
<evidence type="ECO:0000313" key="2">
    <source>
        <dbReference type="EMBL" id="KKN48612.1"/>
    </source>
</evidence>
<keyword evidence="1" id="KW-0472">Membrane</keyword>
<gene>
    <name evidence="2" type="ORF">LCGC14_0651110</name>
</gene>
<dbReference type="EMBL" id="LAZR01001213">
    <property type="protein sequence ID" value="KKN48612.1"/>
    <property type="molecule type" value="Genomic_DNA"/>
</dbReference>
<accession>A0A0F9RG16</accession>
<keyword evidence="1" id="KW-0812">Transmembrane</keyword>
<dbReference type="AlphaFoldDB" id="A0A0F9RG16"/>